<dbReference type="InterPro" id="IPR022742">
    <property type="entry name" value="Hydrolase_4"/>
</dbReference>
<dbReference type="RefSeq" id="WP_126127840.1">
    <property type="nucleotide sequence ID" value="NZ_CP034464.1"/>
</dbReference>
<dbReference type="InterPro" id="IPR017532">
    <property type="entry name" value="Hydrolase-2_PEP"/>
</dbReference>
<gene>
    <name evidence="2" type="ORF">EJN92_10850</name>
</gene>
<dbReference type="KEGG" id="upv:EJN92_10850"/>
<name>A0A3Q9BS50_9BURK</name>
<evidence type="ECO:0000313" key="3">
    <source>
        <dbReference type="Proteomes" id="UP000275663"/>
    </source>
</evidence>
<reference evidence="2 3" key="1">
    <citation type="journal article" date="2011" name="Int. J. Syst. Evol. Microbiol.">
        <title>Description of Undibacterium oligocarboniphilum sp. nov., isolated from purified water, and Undibacterium pigrum strain CCUG 49012 as the type strain of Undibacterium parvum sp. nov., and emended descriptions of the genus Undibacterium and the species Undibacterium pigrum.</title>
        <authorList>
            <person name="Eder W."/>
            <person name="Wanner G."/>
            <person name="Ludwig W."/>
            <person name="Busse H.J."/>
            <person name="Ziemke-Kageler F."/>
            <person name="Lang E."/>
        </authorList>
    </citation>
    <scope>NUCLEOTIDE SEQUENCE [LARGE SCALE GENOMIC DNA]</scope>
    <source>
        <strain evidence="2 3">DSM 23061</strain>
    </source>
</reference>
<organism evidence="2 3">
    <name type="scientific">Undibacterium parvum</name>
    <dbReference type="NCBI Taxonomy" id="401471"/>
    <lineage>
        <taxon>Bacteria</taxon>
        <taxon>Pseudomonadati</taxon>
        <taxon>Pseudomonadota</taxon>
        <taxon>Betaproteobacteria</taxon>
        <taxon>Burkholderiales</taxon>
        <taxon>Oxalobacteraceae</taxon>
        <taxon>Undibacterium</taxon>
    </lineage>
</organism>
<dbReference type="AlphaFoldDB" id="A0A3Q9BS50"/>
<accession>A0A3Q9BS50</accession>
<dbReference type="OrthoDB" id="8525674at2"/>
<dbReference type="SUPFAM" id="SSF53474">
    <property type="entry name" value="alpha/beta-Hydrolases"/>
    <property type="match status" value="1"/>
</dbReference>
<dbReference type="InterPro" id="IPR029058">
    <property type="entry name" value="AB_hydrolase_fold"/>
</dbReference>
<evidence type="ECO:0000259" key="1">
    <source>
        <dbReference type="Pfam" id="PF12146"/>
    </source>
</evidence>
<dbReference type="EMBL" id="CP034464">
    <property type="protein sequence ID" value="AZP12459.1"/>
    <property type="molecule type" value="Genomic_DNA"/>
</dbReference>
<feature type="domain" description="Serine aminopeptidase S33" evidence="1">
    <location>
        <begin position="32"/>
        <end position="153"/>
    </location>
</feature>
<sequence>MAIVLIESFFLETNLGKRFCVYHSMENAKTARRAILLVPPFAEEMNKSRHMLSTLARTLASHGYAVLLVDLDGCGDSHGELRDSSWESWRQDLAAAYMYLSQRTQLPISLLGLRLGALLALDFLKIDKYPIDQLVLWQPAINGRQLLNQFLRLRLASDMLSGKQDMTSGTQAIRNALLAGEVIEIGGYELPPQLAAAIDAQKIADYLPLEFRVDWLELQPTAGVEISPAKKQVIDSWAQQKVEVRLIQIPGAEFWASQEIENNPELIASTVQVFLQGDR</sequence>
<protein>
    <submittedName>
        <fullName evidence="2">Hydrolase 2, exosortase A system-associated</fullName>
    </submittedName>
</protein>
<proteinExistence type="predicted"/>
<dbReference type="Pfam" id="PF12146">
    <property type="entry name" value="Hydrolase_4"/>
    <property type="match status" value="1"/>
</dbReference>
<dbReference type="NCBIfam" id="TIGR03101">
    <property type="entry name" value="hydr2_PEP"/>
    <property type="match status" value="1"/>
</dbReference>
<dbReference type="GO" id="GO:0016787">
    <property type="term" value="F:hydrolase activity"/>
    <property type="evidence" value="ECO:0007669"/>
    <property type="project" value="UniProtKB-KW"/>
</dbReference>
<keyword evidence="3" id="KW-1185">Reference proteome</keyword>
<evidence type="ECO:0000313" key="2">
    <source>
        <dbReference type="EMBL" id="AZP12459.1"/>
    </source>
</evidence>
<dbReference type="Gene3D" id="3.40.50.1820">
    <property type="entry name" value="alpha/beta hydrolase"/>
    <property type="match status" value="1"/>
</dbReference>
<keyword evidence="2" id="KW-0378">Hydrolase</keyword>
<dbReference type="Proteomes" id="UP000275663">
    <property type="component" value="Chromosome"/>
</dbReference>